<protein>
    <submittedName>
        <fullName evidence="7">O-antigen polymerase</fullName>
    </submittedName>
</protein>
<dbReference type="InterPro" id="IPR011990">
    <property type="entry name" value="TPR-like_helical_dom_sf"/>
</dbReference>
<dbReference type="PANTHER" id="PTHR37422:SF23">
    <property type="entry name" value="TEICHURONIC ACID BIOSYNTHESIS PROTEIN TUAE"/>
    <property type="match status" value="1"/>
</dbReference>
<dbReference type="Gene3D" id="1.25.40.10">
    <property type="entry name" value="Tetratricopeptide repeat domain"/>
    <property type="match status" value="1"/>
</dbReference>
<feature type="transmembrane region" description="Helical" evidence="5">
    <location>
        <begin position="492"/>
        <end position="511"/>
    </location>
</feature>
<dbReference type="InterPro" id="IPR007016">
    <property type="entry name" value="O-antigen_ligase-rel_domated"/>
</dbReference>
<evidence type="ECO:0000256" key="2">
    <source>
        <dbReference type="ARBA" id="ARBA00022692"/>
    </source>
</evidence>
<feature type="transmembrane region" description="Helical" evidence="5">
    <location>
        <begin position="462"/>
        <end position="480"/>
    </location>
</feature>
<proteinExistence type="predicted"/>
<feature type="transmembrane region" description="Helical" evidence="5">
    <location>
        <begin position="116"/>
        <end position="131"/>
    </location>
</feature>
<feature type="transmembrane region" description="Helical" evidence="5">
    <location>
        <begin position="180"/>
        <end position="200"/>
    </location>
</feature>
<dbReference type="GO" id="GO:0016020">
    <property type="term" value="C:membrane"/>
    <property type="evidence" value="ECO:0007669"/>
    <property type="project" value="UniProtKB-SubCell"/>
</dbReference>
<accession>D3FFB0</accession>
<keyword evidence="4 5" id="KW-0472">Membrane</keyword>
<evidence type="ECO:0000313" key="7">
    <source>
        <dbReference type="EMBL" id="ADB53703.1"/>
    </source>
</evidence>
<feature type="transmembrane region" description="Helical" evidence="5">
    <location>
        <begin position="207"/>
        <end position="225"/>
    </location>
</feature>
<evidence type="ECO:0000259" key="6">
    <source>
        <dbReference type="Pfam" id="PF04932"/>
    </source>
</evidence>
<keyword evidence="8" id="KW-1185">Reference proteome</keyword>
<keyword evidence="2 5" id="KW-0812">Transmembrane</keyword>
<dbReference type="PANTHER" id="PTHR37422">
    <property type="entry name" value="TEICHURONIC ACID BIOSYNTHESIS PROTEIN TUAE"/>
    <property type="match status" value="1"/>
</dbReference>
<feature type="domain" description="O-antigen ligase-related" evidence="6">
    <location>
        <begin position="297"/>
        <end position="442"/>
    </location>
</feature>
<dbReference type="STRING" id="469383.Cwoe_5297"/>
<dbReference type="KEGG" id="cwo:Cwoe_5297"/>
<comment type="subcellular location">
    <subcellularLocation>
        <location evidence="1">Membrane</location>
        <topology evidence="1">Multi-pass membrane protein</topology>
    </subcellularLocation>
</comment>
<feature type="transmembrane region" description="Helical" evidence="5">
    <location>
        <begin position="330"/>
        <end position="349"/>
    </location>
</feature>
<dbReference type="eggNOG" id="COG3307">
    <property type="taxonomic scope" value="Bacteria"/>
</dbReference>
<feature type="transmembrane region" description="Helical" evidence="5">
    <location>
        <begin position="138"/>
        <end position="160"/>
    </location>
</feature>
<dbReference type="RefSeq" id="WP_012936754.1">
    <property type="nucleotide sequence ID" value="NC_013739.1"/>
</dbReference>
<dbReference type="SUPFAM" id="SSF48452">
    <property type="entry name" value="TPR-like"/>
    <property type="match status" value="1"/>
</dbReference>
<dbReference type="AlphaFoldDB" id="D3FFB0"/>
<keyword evidence="3 5" id="KW-1133">Transmembrane helix</keyword>
<evidence type="ECO:0000256" key="5">
    <source>
        <dbReference type="SAM" id="Phobius"/>
    </source>
</evidence>
<gene>
    <name evidence="7" type="ordered locus">Cwoe_5297</name>
</gene>
<sequence>MSAVRAQQDTEPSGESGVPEAFSTRAALAWGAAIAAPTVYLSFNAGGFFPFAPALVAVLVLLALVLRITTAERPFAGIGTPAAIAIAGLALFALWTLVSGFWSDAWGRALVEFDRALLYVAVLTFFAAAPWRRERLRALLAGLTVAIVGVAAVALVTRVLPEVWPLAPNVNADRLSYPLTYWNALGLLVCAGLLGALHFSAHEREPAWARVAASAALPLLAATLYFTLSRGSMGVALLGALLYLAIARPRGALPAIAAALPSIAIVVYAGYQADALTSGTPTSARAVDQGHTVALVVLGAIVLAAVLRAALLRFDTRLRAPAWRLPVRPWVAAAGVATVVVLALLASGIPQRAIDDFGNTGAISNLDDQRSRLLSASNNGRFEHWRVALDSFEAHPLVGTGAGTYQLEWAQHRPSSFTVINAHSLYAQVLGELGVVGLLLLLTALGAIVIGLARRARGEDRAVVAAVIALVAVWAVHAGIDWDWEMPAVTWWVFALGGAGIAGAGATSAVREASWLQRGTPRLVLGLCCLLLAVTPALVGLSQLRLDRASEAFDRGDCEAAIDDGLSAISVLGARPQPYALVGLCDVRLGADQLGVQMLERAVARDPDDWEYHYGLALAQAAAGQDPRAAARRAKQLNPLDPRTAYGLTLYGNGNPRQWRRRALAAPLPF</sequence>
<dbReference type="InterPro" id="IPR051533">
    <property type="entry name" value="WaaL-like"/>
</dbReference>
<feature type="transmembrane region" description="Helical" evidence="5">
    <location>
        <begin position="48"/>
        <end position="68"/>
    </location>
</feature>
<dbReference type="Pfam" id="PF04932">
    <property type="entry name" value="Wzy_C"/>
    <property type="match status" value="1"/>
</dbReference>
<feature type="transmembrane region" description="Helical" evidence="5">
    <location>
        <begin position="231"/>
        <end position="246"/>
    </location>
</feature>
<reference evidence="8" key="2">
    <citation type="submission" date="2010-01" db="EMBL/GenBank/DDBJ databases">
        <title>The complete genome of Conexibacter woesei DSM 14684.</title>
        <authorList>
            <consortium name="US DOE Joint Genome Institute (JGI-PGF)"/>
            <person name="Lucas S."/>
            <person name="Copeland A."/>
            <person name="Lapidus A."/>
            <person name="Glavina del Rio T."/>
            <person name="Dalin E."/>
            <person name="Tice H."/>
            <person name="Bruce D."/>
            <person name="Goodwin L."/>
            <person name="Pitluck S."/>
            <person name="Kyrpides N."/>
            <person name="Mavromatis K."/>
            <person name="Ivanova N."/>
            <person name="Mikhailova N."/>
            <person name="Chertkov O."/>
            <person name="Brettin T."/>
            <person name="Detter J.C."/>
            <person name="Han C."/>
            <person name="Larimer F."/>
            <person name="Land M."/>
            <person name="Hauser L."/>
            <person name="Markowitz V."/>
            <person name="Cheng J.-F."/>
            <person name="Hugenholtz P."/>
            <person name="Woyke T."/>
            <person name="Wu D."/>
            <person name="Pukall R."/>
            <person name="Steenblock K."/>
            <person name="Schneider S."/>
            <person name="Klenk H.-P."/>
            <person name="Eisen J.A."/>
        </authorList>
    </citation>
    <scope>NUCLEOTIDE SEQUENCE [LARGE SCALE GENOMIC DNA]</scope>
    <source>
        <strain evidence="8">DSM 14684 / CIP 108061 / JCM 11494 / NBRC 100937 / ID131577</strain>
    </source>
</reference>
<reference evidence="7 8" key="1">
    <citation type="journal article" date="2010" name="Stand. Genomic Sci.">
        <title>Complete genome sequence of Conexibacter woesei type strain (ID131577).</title>
        <authorList>
            <person name="Pukall R."/>
            <person name="Lapidus A."/>
            <person name="Glavina Del Rio T."/>
            <person name="Copeland A."/>
            <person name="Tice H."/>
            <person name="Cheng J.-F."/>
            <person name="Lucas S."/>
            <person name="Chen F."/>
            <person name="Nolan M."/>
            <person name="Bruce D."/>
            <person name="Goodwin L."/>
            <person name="Pitluck S."/>
            <person name="Mavromatis K."/>
            <person name="Ivanova N."/>
            <person name="Ovchinnikova G."/>
            <person name="Pati A."/>
            <person name="Chen A."/>
            <person name="Palaniappan K."/>
            <person name="Land M."/>
            <person name="Hauser L."/>
            <person name="Chang Y.-J."/>
            <person name="Jeffries C.D."/>
            <person name="Chain P."/>
            <person name="Meincke L."/>
            <person name="Sims D."/>
            <person name="Brettin T."/>
            <person name="Detter J.C."/>
            <person name="Rohde M."/>
            <person name="Goeker M."/>
            <person name="Bristow J."/>
            <person name="Eisen J.A."/>
            <person name="Markowitz V."/>
            <person name="Kyrpides N.C."/>
            <person name="Klenk H.-P."/>
            <person name="Hugenholtz P."/>
        </authorList>
    </citation>
    <scope>NUCLEOTIDE SEQUENCE [LARGE SCALE GENOMIC DNA]</scope>
    <source>
        <strain evidence="8">DSM 14684 / CIP 108061 / JCM 11494 / NBRC 100937 / ID131577</strain>
    </source>
</reference>
<name>D3FFB0_CONWI</name>
<dbReference type="EMBL" id="CP001854">
    <property type="protein sequence ID" value="ADB53703.1"/>
    <property type="molecule type" value="Genomic_DNA"/>
</dbReference>
<feature type="transmembrane region" description="Helical" evidence="5">
    <location>
        <begin position="75"/>
        <end position="96"/>
    </location>
</feature>
<dbReference type="HOGENOM" id="CLU_417313_0_0_11"/>
<feature type="transmembrane region" description="Helical" evidence="5">
    <location>
        <begin position="425"/>
        <end position="450"/>
    </location>
</feature>
<organism evidence="7 8">
    <name type="scientific">Conexibacter woesei (strain DSM 14684 / CCUG 47730 / CIP 108061 / JCM 11494 / NBRC 100937 / ID131577)</name>
    <dbReference type="NCBI Taxonomy" id="469383"/>
    <lineage>
        <taxon>Bacteria</taxon>
        <taxon>Bacillati</taxon>
        <taxon>Actinomycetota</taxon>
        <taxon>Thermoleophilia</taxon>
        <taxon>Solirubrobacterales</taxon>
        <taxon>Conexibacteraceae</taxon>
        <taxon>Conexibacter</taxon>
    </lineage>
</organism>
<feature type="transmembrane region" description="Helical" evidence="5">
    <location>
        <begin position="523"/>
        <end position="541"/>
    </location>
</feature>
<feature type="transmembrane region" description="Helical" evidence="5">
    <location>
        <begin position="253"/>
        <end position="271"/>
    </location>
</feature>
<feature type="transmembrane region" description="Helical" evidence="5">
    <location>
        <begin position="291"/>
        <end position="310"/>
    </location>
</feature>
<evidence type="ECO:0000313" key="8">
    <source>
        <dbReference type="Proteomes" id="UP000008229"/>
    </source>
</evidence>
<evidence type="ECO:0000256" key="4">
    <source>
        <dbReference type="ARBA" id="ARBA00023136"/>
    </source>
</evidence>
<dbReference type="OrthoDB" id="5242018at2"/>
<dbReference type="Proteomes" id="UP000008229">
    <property type="component" value="Chromosome"/>
</dbReference>
<evidence type="ECO:0000256" key="3">
    <source>
        <dbReference type="ARBA" id="ARBA00022989"/>
    </source>
</evidence>
<evidence type="ECO:0000256" key="1">
    <source>
        <dbReference type="ARBA" id="ARBA00004141"/>
    </source>
</evidence>